<keyword evidence="6 8" id="KW-0472">Membrane</keyword>
<evidence type="ECO:0000256" key="4">
    <source>
        <dbReference type="ARBA" id="ARBA00022692"/>
    </source>
</evidence>
<evidence type="ECO:0000256" key="8">
    <source>
        <dbReference type="SAM" id="Phobius"/>
    </source>
</evidence>
<feature type="transmembrane region" description="Helical" evidence="8">
    <location>
        <begin position="115"/>
        <end position="139"/>
    </location>
</feature>
<dbReference type="Proteomes" id="UP001205740">
    <property type="component" value="Unassembled WGS sequence"/>
</dbReference>
<feature type="transmembrane region" description="Helical" evidence="8">
    <location>
        <begin position="313"/>
        <end position="330"/>
    </location>
</feature>
<dbReference type="EMBL" id="JAMTCG010000007">
    <property type="protein sequence ID" value="MCP2162550.1"/>
    <property type="molecule type" value="Genomic_DNA"/>
</dbReference>
<accession>A0ABT1H7F6</accession>
<comment type="subcellular location">
    <subcellularLocation>
        <location evidence="1">Cell membrane</location>
        <topology evidence="1">Multi-pass membrane protein</topology>
    </subcellularLocation>
</comment>
<evidence type="ECO:0000256" key="2">
    <source>
        <dbReference type="ARBA" id="ARBA00022475"/>
    </source>
</evidence>
<keyword evidence="4 8" id="KW-0812">Transmembrane</keyword>
<evidence type="ECO:0000256" key="5">
    <source>
        <dbReference type="ARBA" id="ARBA00022989"/>
    </source>
</evidence>
<feature type="transmembrane region" description="Helical" evidence="8">
    <location>
        <begin position="226"/>
        <end position="245"/>
    </location>
</feature>
<feature type="transmembrane region" description="Helical" evidence="8">
    <location>
        <begin position="29"/>
        <end position="48"/>
    </location>
</feature>
<keyword evidence="2" id="KW-1003">Cell membrane</keyword>
<evidence type="ECO:0000256" key="6">
    <source>
        <dbReference type="ARBA" id="ARBA00023136"/>
    </source>
</evidence>
<reference evidence="9 10" key="1">
    <citation type="submission" date="2022-06" db="EMBL/GenBank/DDBJ databases">
        <title>Genomic Encyclopedia of Archaeal and Bacterial Type Strains, Phase II (KMG-II): from individual species to whole genera.</title>
        <authorList>
            <person name="Goeker M."/>
        </authorList>
    </citation>
    <scope>NUCLEOTIDE SEQUENCE [LARGE SCALE GENOMIC DNA]</scope>
    <source>
        <strain evidence="9 10">DSM 45037</strain>
    </source>
</reference>
<proteinExistence type="inferred from homology"/>
<evidence type="ECO:0000256" key="7">
    <source>
        <dbReference type="ARBA" id="ARBA00024033"/>
    </source>
</evidence>
<feature type="transmembrane region" description="Helical" evidence="8">
    <location>
        <begin position="290"/>
        <end position="308"/>
    </location>
</feature>
<feature type="transmembrane region" description="Helical" evidence="8">
    <location>
        <begin position="196"/>
        <end position="219"/>
    </location>
</feature>
<keyword evidence="5 8" id="KW-1133">Transmembrane helix</keyword>
<organism evidence="9 10">
    <name type="scientific">Williamsia serinedens</name>
    <dbReference type="NCBI Taxonomy" id="391736"/>
    <lineage>
        <taxon>Bacteria</taxon>
        <taxon>Bacillati</taxon>
        <taxon>Actinomycetota</taxon>
        <taxon>Actinomycetes</taxon>
        <taxon>Mycobacteriales</taxon>
        <taxon>Nocardiaceae</taxon>
        <taxon>Williamsia</taxon>
    </lineage>
</organism>
<keyword evidence="10" id="KW-1185">Reference proteome</keyword>
<protein>
    <submittedName>
        <fullName evidence="9">Alpha-1,2-mannosyltransferase</fullName>
    </submittedName>
</protein>
<sequence>MIAVMSTFRPAVATVPARPLLTGWSPSRAVISAIVVAFALTAMIRVTGTPFTHSFGRFDRIDIDVYRLGAQMWRNGGSLYASGSMPFTTDGIWLPFTYPPFAALSFLPFTVVPLVVAGTVMAVVTLVATVVGTAIVVRALRIGSSTNQRWIVLAVSTVALWTNPYWMTLGFGQINVVLLVLVAYDLLVLGPRGSRWHGVLVGVAAAIKLTPLAFVLWLVVRRDRRAVARALATFAAAAVIALVWAPSDSIRYWSHTVFHTDRIGDLAGGINQSVNGMWIRLLGSGAGEQLVWASSVLVLTALAWVAIARARRVGGDVLGVCVTAVWAVMVSPTSWAHHWVWAVPAVLALAAAAWRSDHLRTRRSLLATAMAGLVVVGVAPFQFFHGDPTRWSAVQTVLGNAFCLWGLGLLVVMVVLGRAGPSTPRDGQAAGSDRTVVAGG</sequence>
<dbReference type="InterPro" id="IPR018584">
    <property type="entry name" value="GT87"/>
</dbReference>
<keyword evidence="3" id="KW-0808">Transferase</keyword>
<name>A0ABT1H7F6_9NOCA</name>
<evidence type="ECO:0000256" key="1">
    <source>
        <dbReference type="ARBA" id="ARBA00004651"/>
    </source>
</evidence>
<evidence type="ECO:0000313" key="10">
    <source>
        <dbReference type="Proteomes" id="UP001205740"/>
    </source>
</evidence>
<evidence type="ECO:0000313" key="9">
    <source>
        <dbReference type="EMBL" id="MCP2162550.1"/>
    </source>
</evidence>
<comment type="similarity">
    <text evidence="7">Belongs to the glycosyltransferase 87 family.</text>
</comment>
<dbReference type="Pfam" id="PF09594">
    <property type="entry name" value="GT87"/>
    <property type="match status" value="1"/>
</dbReference>
<feature type="transmembrane region" description="Helical" evidence="8">
    <location>
        <begin position="151"/>
        <end position="184"/>
    </location>
</feature>
<feature type="transmembrane region" description="Helical" evidence="8">
    <location>
        <begin position="366"/>
        <end position="385"/>
    </location>
</feature>
<comment type="caution">
    <text evidence="9">The sequence shown here is derived from an EMBL/GenBank/DDBJ whole genome shotgun (WGS) entry which is preliminary data.</text>
</comment>
<gene>
    <name evidence="9" type="ORF">LX12_003758</name>
</gene>
<feature type="transmembrane region" description="Helical" evidence="8">
    <location>
        <begin position="336"/>
        <end position="354"/>
    </location>
</feature>
<evidence type="ECO:0000256" key="3">
    <source>
        <dbReference type="ARBA" id="ARBA00022679"/>
    </source>
</evidence>
<feature type="transmembrane region" description="Helical" evidence="8">
    <location>
        <begin position="397"/>
        <end position="416"/>
    </location>
</feature>